<dbReference type="EMBL" id="CH445340">
    <property type="protein sequence ID" value="EAT82680.1"/>
    <property type="molecule type" value="Genomic_DNA"/>
</dbReference>
<proteinExistence type="predicted"/>
<organism evidence="1 2">
    <name type="scientific">Phaeosphaeria nodorum (strain SN15 / ATCC MYA-4574 / FGSC 10173)</name>
    <name type="common">Glume blotch fungus</name>
    <name type="synonym">Parastagonospora nodorum</name>
    <dbReference type="NCBI Taxonomy" id="321614"/>
    <lineage>
        <taxon>Eukaryota</taxon>
        <taxon>Fungi</taxon>
        <taxon>Dikarya</taxon>
        <taxon>Ascomycota</taxon>
        <taxon>Pezizomycotina</taxon>
        <taxon>Dothideomycetes</taxon>
        <taxon>Pleosporomycetidae</taxon>
        <taxon>Pleosporales</taxon>
        <taxon>Pleosporineae</taxon>
        <taxon>Phaeosphaeriaceae</taxon>
        <taxon>Parastagonospora</taxon>
    </lineage>
</organism>
<name>Q0UD19_PHANO</name>
<evidence type="ECO:0000313" key="2">
    <source>
        <dbReference type="Proteomes" id="UP000001055"/>
    </source>
</evidence>
<protein>
    <submittedName>
        <fullName evidence="1">Uncharacterized protein</fullName>
    </submittedName>
</protein>
<dbReference type="HOGENOM" id="CLU_1876170_0_0_1"/>
<evidence type="ECO:0000313" key="1">
    <source>
        <dbReference type="EMBL" id="EAT82680.1"/>
    </source>
</evidence>
<dbReference type="VEuPathDB" id="FungiDB:JI435_103460"/>
<dbReference type="AlphaFoldDB" id="Q0UD19"/>
<dbReference type="GeneID" id="5977527"/>
<dbReference type="InParanoid" id="Q0UD19"/>
<dbReference type="KEGG" id="pno:SNOG_10345"/>
<accession>Q0UD19</accession>
<sequence>MPTESDSKASSEVSELSSKGCLARCGITLPLLKRKRVSSPLPSRRKPTQQFEPKVIDVAEDYSAEVNDLFDAALGDIAALQKYSKEHDELLREEDEEMLADRDSRLENHFQIPRDDLGRAGMPLVSYEPYENMKGR</sequence>
<gene>
    <name evidence="1" type="ORF">SNOG_10345</name>
</gene>
<dbReference type="Proteomes" id="UP000001055">
    <property type="component" value="Unassembled WGS sequence"/>
</dbReference>
<dbReference type="RefSeq" id="XP_001800621.1">
    <property type="nucleotide sequence ID" value="XM_001800569.1"/>
</dbReference>
<reference evidence="2" key="1">
    <citation type="journal article" date="2007" name="Plant Cell">
        <title>Dothideomycete-plant interactions illuminated by genome sequencing and EST analysis of the wheat pathogen Stagonospora nodorum.</title>
        <authorList>
            <person name="Hane J.K."/>
            <person name="Lowe R.G."/>
            <person name="Solomon P.S."/>
            <person name="Tan K.C."/>
            <person name="Schoch C.L."/>
            <person name="Spatafora J.W."/>
            <person name="Crous P.W."/>
            <person name="Kodira C."/>
            <person name="Birren B.W."/>
            <person name="Galagan J.E."/>
            <person name="Torriani S.F."/>
            <person name="McDonald B.A."/>
            <person name="Oliver R.P."/>
        </authorList>
    </citation>
    <scope>NUCLEOTIDE SEQUENCE [LARGE SCALE GENOMIC DNA]</scope>
    <source>
        <strain evidence="2">SN15 / ATCC MYA-4574 / FGSC 10173</strain>
    </source>
</reference>